<feature type="non-terminal residue" evidence="1">
    <location>
        <position position="1"/>
    </location>
</feature>
<accession>A0A921ERD7</accession>
<gene>
    <name evidence="1" type="ORF">K8V15_10035</name>
</gene>
<reference evidence="1" key="1">
    <citation type="journal article" date="2021" name="PeerJ">
        <title>Extensive microbial diversity within the chicken gut microbiome revealed by metagenomics and culture.</title>
        <authorList>
            <person name="Gilroy R."/>
            <person name="Ravi A."/>
            <person name="Getino M."/>
            <person name="Pursley I."/>
            <person name="Horton D.L."/>
            <person name="Alikhan N.F."/>
            <person name="Baker D."/>
            <person name="Gharbi K."/>
            <person name="Hall N."/>
            <person name="Watson M."/>
            <person name="Adriaenssens E.M."/>
            <person name="Foster-Nyarko E."/>
            <person name="Jarju S."/>
            <person name="Secka A."/>
            <person name="Antonio M."/>
            <person name="Oren A."/>
            <person name="Chaudhuri R.R."/>
            <person name="La Ragione R."/>
            <person name="Hildebrand F."/>
            <person name="Pallen M.J."/>
        </authorList>
    </citation>
    <scope>NUCLEOTIDE SEQUENCE</scope>
    <source>
        <strain evidence="1">ChiGjej3B3-7470</strain>
    </source>
</reference>
<evidence type="ECO:0000313" key="1">
    <source>
        <dbReference type="EMBL" id="HJE52290.1"/>
    </source>
</evidence>
<reference evidence="1" key="2">
    <citation type="submission" date="2021-09" db="EMBL/GenBank/DDBJ databases">
        <authorList>
            <person name="Gilroy R."/>
        </authorList>
    </citation>
    <scope>NUCLEOTIDE SEQUENCE</scope>
    <source>
        <strain evidence="1">ChiGjej3B3-7470</strain>
    </source>
</reference>
<dbReference type="AlphaFoldDB" id="A0A921ERD7"/>
<organism evidence="1 2">
    <name type="scientific">Tessaracoccus flavescens</name>
    <dbReference type="NCBI Taxonomy" id="399497"/>
    <lineage>
        <taxon>Bacteria</taxon>
        <taxon>Bacillati</taxon>
        <taxon>Actinomycetota</taxon>
        <taxon>Actinomycetes</taxon>
        <taxon>Propionibacteriales</taxon>
        <taxon>Propionibacteriaceae</taxon>
        <taxon>Tessaracoccus</taxon>
    </lineage>
</organism>
<name>A0A921ERD7_9ACTN</name>
<evidence type="ECO:0000313" key="2">
    <source>
        <dbReference type="Proteomes" id="UP000712713"/>
    </source>
</evidence>
<dbReference type="Proteomes" id="UP000712713">
    <property type="component" value="Unassembled WGS sequence"/>
</dbReference>
<protein>
    <submittedName>
        <fullName evidence="1">Uncharacterized protein</fullName>
    </submittedName>
</protein>
<comment type="caution">
    <text evidence="1">The sequence shown here is derived from an EMBL/GenBank/DDBJ whole genome shotgun (WGS) entry which is preliminary data.</text>
</comment>
<sequence length="239" mass="24769">IIQALGSGSLSAGTHADGWAVDIRTWRFSQATVDKLVALARRCGASATWYRTKDQGFDPHIHLVVDSGTLRTAASYQTAAVRAGYNGLGAGGRRGQDTHPAPSPWRTGAQGIDYMEETLMALSADDKAWLMRQLGVVPSAVWSATWGTDTAGARLARAAEAGPATRPLTYGDRQVSLREVLGQTSAQVAALSGQIAGLTTALGQIAGGTVDLAAVEAAAKRGAEQALAGAKVTLELGDQ</sequence>
<proteinExistence type="predicted"/>
<dbReference type="EMBL" id="DYZF01000253">
    <property type="protein sequence ID" value="HJE52290.1"/>
    <property type="molecule type" value="Genomic_DNA"/>
</dbReference>